<dbReference type="InterPro" id="IPR044566">
    <property type="entry name" value="RMV1-like"/>
</dbReference>
<feature type="transmembrane region" description="Helical" evidence="7">
    <location>
        <begin position="133"/>
        <end position="151"/>
    </location>
</feature>
<dbReference type="EMBL" id="DVOB01000070">
    <property type="protein sequence ID" value="HIU95704.1"/>
    <property type="molecule type" value="Genomic_DNA"/>
</dbReference>
<feature type="transmembrane region" description="Helical" evidence="7">
    <location>
        <begin position="157"/>
        <end position="180"/>
    </location>
</feature>
<dbReference type="GO" id="GO:0005886">
    <property type="term" value="C:plasma membrane"/>
    <property type="evidence" value="ECO:0007669"/>
    <property type="project" value="UniProtKB-SubCell"/>
</dbReference>
<evidence type="ECO:0000313" key="8">
    <source>
        <dbReference type="EMBL" id="HIU95704.1"/>
    </source>
</evidence>
<feature type="transmembrane region" description="Helical" evidence="7">
    <location>
        <begin position="401"/>
        <end position="422"/>
    </location>
</feature>
<evidence type="ECO:0000256" key="7">
    <source>
        <dbReference type="SAM" id="Phobius"/>
    </source>
</evidence>
<gene>
    <name evidence="8" type="ORF">IAD25_03220</name>
</gene>
<feature type="transmembrane region" description="Helical" evidence="7">
    <location>
        <begin position="100"/>
        <end position="121"/>
    </location>
</feature>
<feature type="transmembrane region" description="Helical" evidence="7">
    <location>
        <begin position="476"/>
        <end position="494"/>
    </location>
</feature>
<evidence type="ECO:0000256" key="2">
    <source>
        <dbReference type="ARBA" id="ARBA00022448"/>
    </source>
</evidence>
<dbReference type="Pfam" id="PF13520">
    <property type="entry name" value="AA_permease_2"/>
    <property type="match status" value="1"/>
</dbReference>
<protein>
    <submittedName>
        <fullName evidence="8">APC family permease</fullName>
    </submittedName>
</protein>
<proteinExistence type="predicted"/>
<evidence type="ECO:0000256" key="4">
    <source>
        <dbReference type="ARBA" id="ARBA00022692"/>
    </source>
</evidence>
<feature type="transmembrane region" description="Helical" evidence="7">
    <location>
        <begin position="20"/>
        <end position="38"/>
    </location>
</feature>
<feature type="transmembrane region" description="Helical" evidence="7">
    <location>
        <begin position="336"/>
        <end position="354"/>
    </location>
</feature>
<keyword evidence="5 7" id="KW-1133">Transmembrane helix</keyword>
<evidence type="ECO:0000256" key="3">
    <source>
        <dbReference type="ARBA" id="ARBA00022475"/>
    </source>
</evidence>
<keyword evidence="4 7" id="KW-0812">Transmembrane</keyword>
<dbReference type="PANTHER" id="PTHR45826">
    <property type="entry name" value="POLYAMINE TRANSPORTER PUT1"/>
    <property type="match status" value="1"/>
</dbReference>
<feature type="transmembrane region" description="Helical" evidence="7">
    <location>
        <begin position="428"/>
        <end position="446"/>
    </location>
</feature>
<dbReference type="AlphaFoldDB" id="A0A9D1N6L3"/>
<keyword evidence="3" id="KW-1003">Cell membrane</keyword>
<evidence type="ECO:0000256" key="5">
    <source>
        <dbReference type="ARBA" id="ARBA00022989"/>
    </source>
</evidence>
<feature type="transmembrane region" description="Helical" evidence="7">
    <location>
        <begin position="360"/>
        <end position="380"/>
    </location>
</feature>
<comment type="caution">
    <text evidence="8">The sequence shown here is derived from an EMBL/GenBank/DDBJ whole genome shotgun (WGS) entry which is preliminary data.</text>
</comment>
<name>A0A9D1N6L3_9FIRM</name>
<dbReference type="GO" id="GO:0022857">
    <property type="term" value="F:transmembrane transporter activity"/>
    <property type="evidence" value="ECO:0007669"/>
    <property type="project" value="InterPro"/>
</dbReference>
<evidence type="ECO:0000256" key="6">
    <source>
        <dbReference type="ARBA" id="ARBA00023136"/>
    </source>
</evidence>
<evidence type="ECO:0000256" key="1">
    <source>
        <dbReference type="ARBA" id="ARBA00004651"/>
    </source>
</evidence>
<evidence type="ECO:0000313" key="9">
    <source>
        <dbReference type="Proteomes" id="UP000824130"/>
    </source>
</evidence>
<sequence length="574" mass="62320">MSQQGQVHGVAGLKKHDIKVSGIVFMLYCLVAAGAFGIEEMIPEAGPGMTIILLVVFPIVWAYPISNLVAESSSVLPSEGGVYVWVKEAFGEFWGFQAGWWGTVSTYITNGVYVALVAGYVSQMIPMSAAAEHAVKIGMILIFTVINLMGLKEVGKVSTVLSILIVLAFALVAVVGFINWQTNPMEPIMPEGYNIVDGLGGGICICVWMYCGYECISNMAGEVKNPQVIPKGLMIAMPLVALTYVLPTLGGLASLPEGSWENWSTEGGFTSANVGYASVLTQNMGQAWGYVFLVVAIVSQCAIFNTYLASGSRGFFVLADDNLCPKFLVKVSKKRGVPYVGILSLAVVTLILAQSDFTTLVSMEVVFMLALYIILPLAVIKLRKKLPVEERKKRNLYVMPGGNLGLIFYAGFPMAIAVIALLVNGTDYLAMGLIAICTGPVAYIIFKKLYGGLSKNNPENHPVNGAGLAKGDTVRIGVFLFFAGLMAFLGQFWLKWYEIDYGEWGPDDYDIFCNSIPTVIEVLKWAGLAAIIIGAILFFVGKKKDAPVPEKKVDMDALMEKYLMEEKHESFFDD</sequence>
<reference evidence="8" key="1">
    <citation type="submission" date="2020-10" db="EMBL/GenBank/DDBJ databases">
        <authorList>
            <person name="Gilroy R."/>
        </authorList>
    </citation>
    <scope>NUCLEOTIDE SEQUENCE</scope>
    <source>
        <strain evidence="8">ChiSjej4B22-8349</strain>
    </source>
</reference>
<dbReference type="Proteomes" id="UP000824130">
    <property type="component" value="Unassembled WGS sequence"/>
</dbReference>
<feature type="transmembrane region" description="Helical" evidence="7">
    <location>
        <begin position="50"/>
        <end position="70"/>
    </location>
</feature>
<feature type="transmembrane region" description="Helical" evidence="7">
    <location>
        <begin position="522"/>
        <end position="541"/>
    </location>
</feature>
<reference evidence="8" key="2">
    <citation type="journal article" date="2021" name="PeerJ">
        <title>Extensive microbial diversity within the chicken gut microbiome revealed by metagenomics and culture.</title>
        <authorList>
            <person name="Gilroy R."/>
            <person name="Ravi A."/>
            <person name="Getino M."/>
            <person name="Pursley I."/>
            <person name="Horton D.L."/>
            <person name="Alikhan N.F."/>
            <person name="Baker D."/>
            <person name="Gharbi K."/>
            <person name="Hall N."/>
            <person name="Watson M."/>
            <person name="Adriaenssens E.M."/>
            <person name="Foster-Nyarko E."/>
            <person name="Jarju S."/>
            <person name="Secka A."/>
            <person name="Antonio M."/>
            <person name="Oren A."/>
            <person name="Chaudhuri R.R."/>
            <person name="La Ragione R."/>
            <person name="Hildebrand F."/>
            <person name="Pallen M.J."/>
        </authorList>
    </citation>
    <scope>NUCLEOTIDE SEQUENCE</scope>
    <source>
        <strain evidence="8">ChiSjej4B22-8349</strain>
    </source>
</reference>
<dbReference type="Gene3D" id="1.20.1740.10">
    <property type="entry name" value="Amino acid/polyamine transporter I"/>
    <property type="match status" value="1"/>
</dbReference>
<keyword evidence="6 7" id="KW-0472">Membrane</keyword>
<accession>A0A9D1N6L3</accession>
<feature type="transmembrane region" description="Helical" evidence="7">
    <location>
        <begin position="233"/>
        <end position="255"/>
    </location>
</feature>
<feature type="transmembrane region" description="Helical" evidence="7">
    <location>
        <begin position="287"/>
        <end position="308"/>
    </location>
</feature>
<comment type="subcellular location">
    <subcellularLocation>
        <location evidence="1">Cell membrane</location>
        <topology evidence="1">Multi-pass membrane protein</topology>
    </subcellularLocation>
</comment>
<keyword evidence="2" id="KW-0813">Transport</keyword>
<organism evidence="8 9">
    <name type="scientific">Candidatus Allocopromorpha excrementipullorum</name>
    <dbReference type="NCBI Taxonomy" id="2840743"/>
    <lineage>
        <taxon>Bacteria</taxon>
        <taxon>Bacillati</taxon>
        <taxon>Bacillota</taxon>
        <taxon>Clostridia</taxon>
        <taxon>Eubacteriales</taxon>
        <taxon>Eubacteriaceae</taxon>
        <taxon>Eubacteriaceae incertae sedis</taxon>
        <taxon>Candidatus Allocopromorpha</taxon>
    </lineage>
</organism>
<dbReference type="InterPro" id="IPR002293">
    <property type="entry name" value="AA/rel_permease1"/>
</dbReference>
<dbReference type="PANTHER" id="PTHR45826:SF2">
    <property type="entry name" value="AMINO ACID TRANSPORTER"/>
    <property type="match status" value="1"/>
</dbReference>